<keyword evidence="3" id="KW-1185">Reference proteome</keyword>
<organism evidence="2 3">
    <name type="scientific">Canavalia gladiata</name>
    <name type="common">Sword bean</name>
    <name type="synonym">Dolichos gladiatus</name>
    <dbReference type="NCBI Taxonomy" id="3824"/>
    <lineage>
        <taxon>Eukaryota</taxon>
        <taxon>Viridiplantae</taxon>
        <taxon>Streptophyta</taxon>
        <taxon>Embryophyta</taxon>
        <taxon>Tracheophyta</taxon>
        <taxon>Spermatophyta</taxon>
        <taxon>Magnoliopsida</taxon>
        <taxon>eudicotyledons</taxon>
        <taxon>Gunneridae</taxon>
        <taxon>Pentapetalae</taxon>
        <taxon>rosids</taxon>
        <taxon>fabids</taxon>
        <taxon>Fabales</taxon>
        <taxon>Fabaceae</taxon>
        <taxon>Papilionoideae</taxon>
        <taxon>50 kb inversion clade</taxon>
        <taxon>NPAAA clade</taxon>
        <taxon>indigoferoid/millettioid clade</taxon>
        <taxon>Phaseoleae</taxon>
        <taxon>Canavalia</taxon>
    </lineage>
</organism>
<evidence type="ECO:0000313" key="2">
    <source>
        <dbReference type="EMBL" id="KAK7320910.1"/>
    </source>
</evidence>
<dbReference type="EMBL" id="JAYMYQ010000007">
    <property type="protein sequence ID" value="KAK7320910.1"/>
    <property type="molecule type" value="Genomic_DNA"/>
</dbReference>
<reference evidence="2 3" key="1">
    <citation type="submission" date="2024-01" db="EMBL/GenBank/DDBJ databases">
        <title>The genomes of 5 underutilized Papilionoideae crops provide insights into root nodulation and disease resistanc.</title>
        <authorList>
            <person name="Jiang F."/>
        </authorList>
    </citation>
    <scope>NUCLEOTIDE SEQUENCE [LARGE SCALE GENOMIC DNA]</scope>
    <source>
        <strain evidence="2">LVBAO_FW01</strain>
        <tissue evidence="2">Leaves</tissue>
    </source>
</reference>
<proteinExistence type="predicted"/>
<protein>
    <submittedName>
        <fullName evidence="2">Uncharacterized protein</fullName>
    </submittedName>
</protein>
<accession>A0AAN9KNH7</accession>
<dbReference type="Proteomes" id="UP001367508">
    <property type="component" value="Unassembled WGS sequence"/>
</dbReference>
<feature type="compositionally biased region" description="Basic and acidic residues" evidence="1">
    <location>
        <begin position="75"/>
        <end position="91"/>
    </location>
</feature>
<evidence type="ECO:0000313" key="3">
    <source>
        <dbReference type="Proteomes" id="UP001367508"/>
    </source>
</evidence>
<comment type="caution">
    <text evidence="2">The sequence shown here is derived from an EMBL/GenBank/DDBJ whole genome shotgun (WGS) entry which is preliminary data.</text>
</comment>
<sequence>METLILESPSMIQDNLQRLIHFNFLILWQYLSVPWENKKGTKKGEKEIKNLVEKIEGQRSLKKAKEVSANNQAHDLNHPNHDTSIEKPLRDDGYPQVTLTIVPVSAKTSTTYSLSSSPEVTITRPWSGTTSSIDACSLS</sequence>
<feature type="region of interest" description="Disordered" evidence="1">
    <location>
        <begin position="58"/>
        <end position="91"/>
    </location>
</feature>
<gene>
    <name evidence="2" type="ORF">VNO77_30848</name>
</gene>
<name>A0AAN9KNH7_CANGL</name>
<evidence type="ECO:0000256" key="1">
    <source>
        <dbReference type="SAM" id="MobiDB-lite"/>
    </source>
</evidence>
<dbReference type="AlphaFoldDB" id="A0AAN9KNH7"/>